<proteinExistence type="predicted"/>
<dbReference type="Proteomes" id="UP000199347">
    <property type="component" value="Unassembled WGS sequence"/>
</dbReference>
<dbReference type="InterPro" id="IPR049591">
    <property type="entry name" value="CE4_u4-like"/>
</dbReference>
<evidence type="ECO:0000313" key="1">
    <source>
        <dbReference type="EMBL" id="SCZ23236.1"/>
    </source>
</evidence>
<dbReference type="STRING" id="1120955.SAMN03080610_00506"/>
<dbReference type="InterPro" id="IPR011330">
    <property type="entry name" value="Glyco_hydro/deAcase_b/a-brl"/>
</dbReference>
<sequence length="259" mass="28649">MEDAERFCARLDAAAETGRTLSFWWRDDDATEPTPELDRLAGLFGEIEKERRPPLGLAVIPDGARPALVDRLAREPHIAILQHGLAHRNHAQDGEKKSEFPLSRPLTNCLADVKTGRTRLLQLFDGKLLPVFVPPWNNVSAPVVEGLSALGIQGLSRLGPTKGARGECNTHLDIIEWRKTRGFIGREAAFRLLTEEAERRLAGVSEPIGVLTHHLAQDEACWDFCRELLTLLSNHPGAGFPPLQELFALEEPECPSSHG</sequence>
<evidence type="ECO:0008006" key="3">
    <source>
        <dbReference type="Google" id="ProtNLM"/>
    </source>
</evidence>
<dbReference type="AlphaFoldDB" id="A0A1G5MDL7"/>
<dbReference type="CDD" id="cd10928">
    <property type="entry name" value="CE4_u4"/>
    <property type="match status" value="1"/>
</dbReference>
<name>A0A1G5MDL7_AFIMA</name>
<evidence type="ECO:0000313" key="2">
    <source>
        <dbReference type="Proteomes" id="UP000199347"/>
    </source>
</evidence>
<organism evidence="1 2">
    <name type="scientific">Afifella marina DSM 2698</name>
    <dbReference type="NCBI Taxonomy" id="1120955"/>
    <lineage>
        <taxon>Bacteria</taxon>
        <taxon>Pseudomonadati</taxon>
        <taxon>Pseudomonadota</taxon>
        <taxon>Alphaproteobacteria</taxon>
        <taxon>Hyphomicrobiales</taxon>
        <taxon>Afifellaceae</taxon>
        <taxon>Afifella</taxon>
    </lineage>
</organism>
<reference evidence="1 2" key="1">
    <citation type="submission" date="2016-10" db="EMBL/GenBank/DDBJ databases">
        <authorList>
            <person name="de Groot N.N."/>
        </authorList>
    </citation>
    <scope>NUCLEOTIDE SEQUENCE [LARGE SCALE GENOMIC DNA]</scope>
    <source>
        <strain evidence="1 2">DSM 2698</strain>
    </source>
</reference>
<protein>
    <recommendedName>
        <fullName evidence="3">Polysaccharide deacetylase</fullName>
    </recommendedName>
</protein>
<dbReference type="GO" id="GO:0005975">
    <property type="term" value="P:carbohydrate metabolic process"/>
    <property type="evidence" value="ECO:0007669"/>
    <property type="project" value="InterPro"/>
</dbReference>
<gene>
    <name evidence="1" type="ORF">SAMN03080610_00506</name>
</gene>
<keyword evidence="2" id="KW-1185">Reference proteome</keyword>
<dbReference type="EMBL" id="FMVW01000001">
    <property type="protein sequence ID" value="SCZ23236.1"/>
    <property type="molecule type" value="Genomic_DNA"/>
</dbReference>
<dbReference type="SUPFAM" id="SSF88713">
    <property type="entry name" value="Glycoside hydrolase/deacetylase"/>
    <property type="match status" value="1"/>
</dbReference>
<accession>A0A1G5MDL7</accession>